<comment type="caution">
    <text evidence="1">The sequence shown here is derived from an EMBL/GenBank/DDBJ whole genome shotgun (WGS) entry which is preliminary data.</text>
</comment>
<gene>
    <name evidence="1" type="ORF">GCM10007414_38750</name>
</gene>
<evidence type="ECO:0000313" key="1">
    <source>
        <dbReference type="EMBL" id="GGB21612.1"/>
    </source>
</evidence>
<protein>
    <submittedName>
        <fullName evidence="1">Uncharacterized protein</fullName>
    </submittedName>
</protein>
<dbReference type="RefSeq" id="WP_055733376.1">
    <property type="nucleotide sequence ID" value="NZ_BMDY01000044.1"/>
</dbReference>
<dbReference type="Proteomes" id="UP000651977">
    <property type="component" value="Unassembled WGS sequence"/>
</dbReference>
<name>A0ABQ1I8H8_9ALTE</name>
<dbReference type="EMBL" id="BMDY01000044">
    <property type="protein sequence ID" value="GGB21612.1"/>
    <property type="molecule type" value="Genomic_DNA"/>
</dbReference>
<proteinExistence type="predicted"/>
<reference evidence="2" key="1">
    <citation type="journal article" date="2019" name="Int. J. Syst. Evol. Microbiol.">
        <title>The Global Catalogue of Microorganisms (GCM) 10K type strain sequencing project: providing services to taxonomists for standard genome sequencing and annotation.</title>
        <authorList>
            <consortium name="The Broad Institute Genomics Platform"/>
            <consortium name="The Broad Institute Genome Sequencing Center for Infectious Disease"/>
            <person name="Wu L."/>
            <person name="Ma J."/>
        </authorList>
    </citation>
    <scope>NUCLEOTIDE SEQUENCE [LARGE SCALE GENOMIC DNA]</scope>
    <source>
        <strain evidence="2">CGMCC 1.10131</strain>
    </source>
</reference>
<accession>A0ABQ1I8H8</accession>
<evidence type="ECO:0000313" key="2">
    <source>
        <dbReference type="Proteomes" id="UP000651977"/>
    </source>
</evidence>
<keyword evidence="2" id="KW-1185">Reference proteome</keyword>
<organism evidence="1 2">
    <name type="scientific">Agarivorans gilvus</name>
    <dbReference type="NCBI Taxonomy" id="680279"/>
    <lineage>
        <taxon>Bacteria</taxon>
        <taxon>Pseudomonadati</taxon>
        <taxon>Pseudomonadota</taxon>
        <taxon>Gammaproteobacteria</taxon>
        <taxon>Alteromonadales</taxon>
        <taxon>Alteromonadaceae</taxon>
        <taxon>Agarivorans</taxon>
    </lineage>
</organism>
<sequence>MSNSPATLDQDDRENLQYILTQMFPESKTFKQHAPTVRTLEVYIQAVRANKFCNNAMTHLTTELLATPASQLYRGKMKAVVKKAIKEIKNKHQNTGLSFFICEQAVKLRYKSPLAITLDGYMR</sequence>